<accession>A0A6L2NP61</accession>
<sequence>MHVYLHPSFSVLDHVTIFVAYDGKWEYDGKDWFFKNCKSLIMVVPKRITLSEITHILNKQFEVNKELHHLKLEVHYKTGSIWFPITEIRNNQDLSVFISEASKAKLPLCVTRLDDADAKVVGERRKDDVTLFVAYNGKWEYDGKEWFFKNSKSLVLVVPKYITLPQITDILNKQLEVDKKLYHLKLEVHYRTGSHWFPVTQIQNNQDLSVFISETSKAKLPLCVTRLDNVYAHVGEKRKATQLIRSKY</sequence>
<comment type="caution">
    <text evidence="1">The sequence shown here is derived from an EMBL/GenBank/DDBJ whole genome shotgun (WGS) entry which is preliminary data.</text>
</comment>
<dbReference type="AlphaFoldDB" id="A0A6L2NP61"/>
<protein>
    <submittedName>
        <fullName evidence="1">Ankyrin repeat family protein</fullName>
    </submittedName>
</protein>
<dbReference type="EMBL" id="BKCJ010009648">
    <property type="protein sequence ID" value="GEU87973.1"/>
    <property type="molecule type" value="Genomic_DNA"/>
</dbReference>
<proteinExistence type="predicted"/>
<organism evidence="1">
    <name type="scientific">Tanacetum cinerariifolium</name>
    <name type="common">Dalmatian daisy</name>
    <name type="synonym">Chrysanthemum cinerariifolium</name>
    <dbReference type="NCBI Taxonomy" id="118510"/>
    <lineage>
        <taxon>Eukaryota</taxon>
        <taxon>Viridiplantae</taxon>
        <taxon>Streptophyta</taxon>
        <taxon>Embryophyta</taxon>
        <taxon>Tracheophyta</taxon>
        <taxon>Spermatophyta</taxon>
        <taxon>Magnoliopsida</taxon>
        <taxon>eudicotyledons</taxon>
        <taxon>Gunneridae</taxon>
        <taxon>Pentapetalae</taxon>
        <taxon>asterids</taxon>
        <taxon>campanulids</taxon>
        <taxon>Asterales</taxon>
        <taxon>Asteraceae</taxon>
        <taxon>Asteroideae</taxon>
        <taxon>Anthemideae</taxon>
        <taxon>Anthemidinae</taxon>
        <taxon>Tanacetum</taxon>
    </lineage>
</organism>
<reference evidence="1" key="1">
    <citation type="journal article" date="2019" name="Sci. Rep.">
        <title>Draft genome of Tanacetum cinerariifolium, the natural source of mosquito coil.</title>
        <authorList>
            <person name="Yamashiro T."/>
            <person name="Shiraishi A."/>
            <person name="Satake H."/>
            <person name="Nakayama K."/>
        </authorList>
    </citation>
    <scope>NUCLEOTIDE SEQUENCE</scope>
</reference>
<evidence type="ECO:0000313" key="1">
    <source>
        <dbReference type="EMBL" id="GEU87973.1"/>
    </source>
</evidence>
<gene>
    <name evidence="1" type="ORF">Tci_059951</name>
</gene>
<name>A0A6L2NP61_TANCI</name>